<evidence type="ECO:0000313" key="9">
    <source>
        <dbReference type="Proteomes" id="UP001054889"/>
    </source>
</evidence>
<comment type="similarity">
    <text evidence="1">Belongs to the protein kinase superfamily. CMGC Ser/Thr protein kinase family. CDC2/CDKX subfamily.</text>
</comment>
<dbReference type="Gene3D" id="1.10.510.10">
    <property type="entry name" value="Transferase(Phosphotransferase) domain 1"/>
    <property type="match status" value="1"/>
</dbReference>
<evidence type="ECO:0000256" key="4">
    <source>
        <dbReference type="ARBA" id="ARBA00022741"/>
    </source>
</evidence>
<keyword evidence="4" id="KW-0547">Nucleotide-binding</keyword>
<dbReference type="GO" id="GO:0007346">
    <property type="term" value="P:regulation of mitotic cell cycle"/>
    <property type="evidence" value="ECO:0007669"/>
    <property type="project" value="TreeGrafter"/>
</dbReference>
<reference evidence="8" key="1">
    <citation type="journal article" date="2018" name="DNA Res.">
        <title>Multiple hybrid de novo genome assembly of finger millet, an orphan allotetraploid crop.</title>
        <authorList>
            <person name="Hatakeyama M."/>
            <person name="Aluri S."/>
            <person name="Balachadran M.T."/>
            <person name="Sivarajan S.R."/>
            <person name="Patrignani A."/>
            <person name="Gruter S."/>
            <person name="Poveda L."/>
            <person name="Shimizu-Inatsugi R."/>
            <person name="Baeten J."/>
            <person name="Francoijs K.J."/>
            <person name="Nataraja K.N."/>
            <person name="Reddy Y.A.N."/>
            <person name="Phadnis S."/>
            <person name="Ravikumar R.L."/>
            <person name="Schlapbach R."/>
            <person name="Sreeman S.M."/>
            <person name="Shimizu K.K."/>
        </authorList>
    </citation>
    <scope>NUCLEOTIDE SEQUENCE</scope>
</reference>
<evidence type="ECO:0000259" key="7">
    <source>
        <dbReference type="PROSITE" id="PS50011"/>
    </source>
</evidence>
<dbReference type="GO" id="GO:0005524">
    <property type="term" value="F:ATP binding"/>
    <property type="evidence" value="ECO:0007669"/>
    <property type="project" value="UniProtKB-KW"/>
</dbReference>
<dbReference type="GO" id="GO:0005634">
    <property type="term" value="C:nucleus"/>
    <property type="evidence" value="ECO:0007669"/>
    <property type="project" value="TreeGrafter"/>
</dbReference>
<keyword evidence="5" id="KW-0067">ATP-binding</keyword>
<gene>
    <name evidence="8" type="primary">ga31181</name>
    <name evidence="8" type="ORF">PR202_ga31181</name>
</gene>
<dbReference type="Pfam" id="PF00069">
    <property type="entry name" value="Pkinase"/>
    <property type="match status" value="1"/>
</dbReference>
<evidence type="ECO:0000256" key="1">
    <source>
        <dbReference type="ARBA" id="ARBA00006485"/>
    </source>
</evidence>
<dbReference type="PANTHER" id="PTHR24056:SF390">
    <property type="entry name" value="OS12G0432000 PROTEIN"/>
    <property type="match status" value="1"/>
</dbReference>
<dbReference type="InterPro" id="IPR011009">
    <property type="entry name" value="Kinase-like_dom_sf"/>
</dbReference>
<evidence type="ECO:0000256" key="5">
    <source>
        <dbReference type="ARBA" id="ARBA00022840"/>
    </source>
</evidence>
<comment type="caution">
    <text evidence="8">The sequence shown here is derived from an EMBL/GenBank/DDBJ whole genome shotgun (WGS) entry which is preliminary data.</text>
</comment>
<name>A0AAV5DQC8_ELECO</name>
<dbReference type="PROSITE" id="PS00108">
    <property type="entry name" value="PROTEIN_KINASE_ST"/>
    <property type="match status" value="1"/>
</dbReference>
<dbReference type="GO" id="GO:0008353">
    <property type="term" value="F:RNA polymerase II CTD heptapeptide repeat kinase activity"/>
    <property type="evidence" value="ECO:0007669"/>
    <property type="project" value="UniProtKB-EC"/>
</dbReference>
<dbReference type="Gene3D" id="3.30.200.20">
    <property type="entry name" value="Phosphorylase Kinase, domain 1"/>
    <property type="match status" value="1"/>
</dbReference>
<dbReference type="FunFam" id="1.10.510.10:FF:000729">
    <property type="entry name" value="Putative cyclin-dependent kinase F-2"/>
    <property type="match status" value="1"/>
</dbReference>
<sequence>MKCLSTEKIDMDRLDFLFSCEVGALAACRGFPSIVQLLDYSRDEAFIVMELVSPSLTGVMKDENGVTRCHPENEVRHLVRQLLAGAAGMHRVGLMHRDIKPDNVLVDAHGNLKLCDLGISRAFSDVPPYTNPVVARKYRAPELLLGSVDYDSRIDAWAIGCIMAELLAGGMPFRGSSVKEQLGEVLSVLGTDDIREWSGCPDRLPGGCGPTSFLRDMFPSPEMHSTLIAGRPTLSEAGFEVLSGFLRCNPEKRMSPARALKHRWFQPPEA</sequence>
<dbReference type="PANTHER" id="PTHR24056">
    <property type="entry name" value="CELL DIVISION PROTEIN KINASE"/>
    <property type="match status" value="1"/>
</dbReference>
<dbReference type="InterPro" id="IPR000719">
    <property type="entry name" value="Prot_kinase_dom"/>
</dbReference>
<evidence type="ECO:0000256" key="3">
    <source>
        <dbReference type="ARBA" id="ARBA00022553"/>
    </source>
</evidence>
<feature type="domain" description="Protein kinase" evidence="7">
    <location>
        <begin position="1"/>
        <end position="265"/>
    </location>
</feature>
<dbReference type="InterPro" id="IPR008271">
    <property type="entry name" value="Ser/Thr_kinase_AS"/>
</dbReference>
<dbReference type="SUPFAM" id="SSF56112">
    <property type="entry name" value="Protein kinase-like (PK-like)"/>
    <property type="match status" value="1"/>
</dbReference>
<dbReference type="Proteomes" id="UP001054889">
    <property type="component" value="Unassembled WGS sequence"/>
</dbReference>
<dbReference type="EMBL" id="BQKI01000026">
    <property type="protein sequence ID" value="GJN12864.1"/>
    <property type="molecule type" value="Genomic_DNA"/>
</dbReference>
<dbReference type="SMART" id="SM00220">
    <property type="entry name" value="S_TKc"/>
    <property type="match status" value="1"/>
</dbReference>
<evidence type="ECO:0000256" key="2">
    <source>
        <dbReference type="ARBA" id="ARBA00012409"/>
    </source>
</evidence>
<dbReference type="PROSITE" id="PS50011">
    <property type="entry name" value="PROTEIN_KINASE_DOM"/>
    <property type="match status" value="1"/>
</dbReference>
<dbReference type="AlphaFoldDB" id="A0AAV5DQC8"/>
<proteinExistence type="inferred from homology"/>
<dbReference type="InterPro" id="IPR050108">
    <property type="entry name" value="CDK"/>
</dbReference>
<evidence type="ECO:0000256" key="6">
    <source>
        <dbReference type="ARBA" id="ARBA00049280"/>
    </source>
</evidence>
<evidence type="ECO:0000313" key="8">
    <source>
        <dbReference type="EMBL" id="GJN12864.1"/>
    </source>
</evidence>
<reference evidence="8" key="2">
    <citation type="submission" date="2021-12" db="EMBL/GenBank/DDBJ databases">
        <title>Resequencing data analysis of finger millet.</title>
        <authorList>
            <person name="Hatakeyama M."/>
            <person name="Aluri S."/>
            <person name="Balachadran M.T."/>
            <person name="Sivarajan S.R."/>
            <person name="Poveda L."/>
            <person name="Shimizu-Inatsugi R."/>
            <person name="Schlapbach R."/>
            <person name="Sreeman S.M."/>
            <person name="Shimizu K.K."/>
        </authorList>
    </citation>
    <scope>NUCLEOTIDE SEQUENCE</scope>
</reference>
<organism evidence="8 9">
    <name type="scientific">Eleusine coracana subsp. coracana</name>
    <dbReference type="NCBI Taxonomy" id="191504"/>
    <lineage>
        <taxon>Eukaryota</taxon>
        <taxon>Viridiplantae</taxon>
        <taxon>Streptophyta</taxon>
        <taxon>Embryophyta</taxon>
        <taxon>Tracheophyta</taxon>
        <taxon>Spermatophyta</taxon>
        <taxon>Magnoliopsida</taxon>
        <taxon>Liliopsida</taxon>
        <taxon>Poales</taxon>
        <taxon>Poaceae</taxon>
        <taxon>PACMAD clade</taxon>
        <taxon>Chloridoideae</taxon>
        <taxon>Cynodonteae</taxon>
        <taxon>Eleusininae</taxon>
        <taxon>Eleusine</taxon>
    </lineage>
</organism>
<protein>
    <recommendedName>
        <fullName evidence="2">[RNA-polymerase]-subunit kinase</fullName>
        <ecNumber evidence="2">2.7.11.23</ecNumber>
    </recommendedName>
</protein>
<keyword evidence="9" id="KW-1185">Reference proteome</keyword>
<accession>A0AAV5DQC8</accession>
<keyword evidence="3" id="KW-0597">Phosphoprotein</keyword>
<dbReference type="EC" id="2.7.11.23" evidence="2"/>
<comment type="catalytic activity">
    <reaction evidence="6">
        <text>[DNA-directed RNA polymerase] + ATP = phospho-[DNA-directed RNA polymerase] + ADP + H(+)</text>
        <dbReference type="Rhea" id="RHEA:10216"/>
        <dbReference type="Rhea" id="RHEA-COMP:11321"/>
        <dbReference type="Rhea" id="RHEA-COMP:11322"/>
        <dbReference type="ChEBI" id="CHEBI:15378"/>
        <dbReference type="ChEBI" id="CHEBI:30616"/>
        <dbReference type="ChEBI" id="CHEBI:43176"/>
        <dbReference type="ChEBI" id="CHEBI:68546"/>
        <dbReference type="ChEBI" id="CHEBI:456216"/>
        <dbReference type="EC" id="2.7.11.23"/>
    </reaction>
</comment>